<reference evidence="2" key="2">
    <citation type="journal article" date="2017" name="Nat. Plants">
        <title>The Aegilops tauschii genome reveals multiple impacts of transposons.</title>
        <authorList>
            <person name="Zhao G."/>
            <person name="Zou C."/>
            <person name="Li K."/>
            <person name="Wang K."/>
            <person name="Li T."/>
            <person name="Gao L."/>
            <person name="Zhang X."/>
            <person name="Wang H."/>
            <person name="Yang Z."/>
            <person name="Liu X."/>
            <person name="Jiang W."/>
            <person name="Mao L."/>
            <person name="Kong X."/>
            <person name="Jiao Y."/>
            <person name="Jia J."/>
        </authorList>
    </citation>
    <scope>NUCLEOTIDE SEQUENCE [LARGE SCALE GENOMIC DNA]</scope>
    <source>
        <strain evidence="2">cv. AL8/78</strain>
    </source>
</reference>
<accession>A0A453B4B3</accession>
<sequence length="105" mass="11491">TSPNLVGFNEPPCLPAHAAPVPEAAKQSARTRHAAAMADDVAPCTASGYLDPSYWDGRFGKEEHYEWFKDFSHFRHLLAPLLSPSLSVSAPRASSPNYSHHFRGS</sequence>
<dbReference type="AlphaFoldDB" id="A0A453B4B3"/>
<dbReference type="InterPro" id="IPR029063">
    <property type="entry name" value="SAM-dependent_MTases_sf"/>
</dbReference>
<organism evidence="1 2">
    <name type="scientific">Aegilops tauschii subsp. strangulata</name>
    <name type="common">Goatgrass</name>
    <dbReference type="NCBI Taxonomy" id="200361"/>
    <lineage>
        <taxon>Eukaryota</taxon>
        <taxon>Viridiplantae</taxon>
        <taxon>Streptophyta</taxon>
        <taxon>Embryophyta</taxon>
        <taxon>Tracheophyta</taxon>
        <taxon>Spermatophyta</taxon>
        <taxon>Magnoliopsida</taxon>
        <taxon>Liliopsida</taxon>
        <taxon>Poales</taxon>
        <taxon>Poaceae</taxon>
        <taxon>BOP clade</taxon>
        <taxon>Pooideae</taxon>
        <taxon>Triticodae</taxon>
        <taxon>Triticeae</taxon>
        <taxon>Triticinae</taxon>
        <taxon>Aegilops</taxon>
    </lineage>
</organism>
<protein>
    <submittedName>
        <fullName evidence="1">Uncharacterized protein</fullName>
    </submittedName>
</protein>
<evidence type="ECO:0000313" key="1">
    <source>
        <dbReference type="EnsemblPlants" id="AET2Gv20357100.3"/>
    </source>
</evidence>
<name>A0A453B4B3_AEGTS</name>
<evidence type="ECO:0000313" key="2">
    <source>
        <dbReference type="Proteomes" id="UP000015105"/>
    </source>
</evidence>
<reference evidence="1" key="3">
    <citation type="journal article" date="2017" name="Nature">
        <title>Genome sequence of the progenitor of the wheat D genome Aegilops tauschii.</title>
        <authorList>
            <person name="Luo M.C."/>
            <person name="Gu Y.Q."/>
            <person name="Puiu D."/>
            <person name="Wang H."/>
            <person name="Twardziok S.O."/>
            <person name="Deal K.R."/>
            <person name="Huo N."/>
            <person name="Zhu T."/>
            <person name="Wang L."/>
            <person name="Wang Y."/>
            <person name="McGuire P.E."/>
            <person name="Liu S."/>
            <person name="Long H."/>
            <person name="Ramasamy R.K."/>
            <person name="Rodriguez J.C."/>
            <person name="Van S.L."/>
            <person name="Yuan L."/>
            <person name="Wang Z."/>
            <person name="Xia Z."/>
            <person name="Xiao L."/>
            <person name="Anderson O.D."/>
            <person name="Ouyang S."/>
            <person name="Liang Y."/>
            <person name="Zimin A.V."/>
            <person name="Pertea G."/>
            <person name="Qi P."/>
            <person name="Bennetzen J.L."/>
            <person name="Dai X."/>
            <person name="Dawson M.W."/>
            <person name="Muller H.G."/>
            <person name="Kugler K."/>
            <person name="Rivarola-Duarte L."/>
            <person name="Spannagl M."/>
            <person name="Mayer K.F.X."/>
            <person name="Lu F.H."/>
            <person name="Bevan M.W."/>
            <person name="Leroy P."/>
            <person name="Li P."/>
            <person name="You F.M."/>
            <person name="Sun Q."/>
            <person name="Liu Z."/>
            <person name="Lyons E."/>
            <person name="Wicker T."/>
            <person name="Salzberg S.L."/>
            <person name="Devos K.M."/>
            <person name="Dvorak J."/>
        </authorList>
    </citation>
    <scope>NUCLEOTIDE SEQUENCE [LARGE SCALE GENOMIC DNA]</scope>
    <source>
        <strain evidence="1">cv. AL8/78</strain>
    </source>
</reference>
<dbReference type="Gene3D" id="3.40.50.150">
    <property type="entry name" value="Vaccinia Virus protein VP39"/>
    <property type="match status" value="1"/>
</dbReference>
<keyword evidence="2" id="KW-1185">Reference proteome</keyword>
<reference evidence="1" key="4">
    <citation type="submission" date="2019-03" db="UniProtKB">
        <authorList>
            <consortium name="EnsemblPlants"/>
        </authorList>
    </citation>
    <scope>IDENTIFICATION</scope>
</reference>
<reference evidence="2" key="1">
    <citation type="journal article" date="2014" name="Science">
        <title>Ancient hybridizations among the ancestral genomes of bread wheat.</title>
        <authorList>
            <consortium name="International Wheat Genome Sequencing Consortium,"/>
            <person name="Marcussen T."/>
            <person name="Sandve S.R."/>
            <person name="Heier L."/>
            <person name="Spannagl M."/>
            <person name="Pfeifer M."/>
            <person name="Jakobsen K.S."/>
            <person name="Wulff B.B."/>
            <person name="Steuernagel B."/>
            <person name="Mayer K.F."/>
            <person name="Olsen O.A."/>
        </authorList>
    </citation>
    <scope>NUCLEOTIDE SEQUENCE [LARGE SCALE GENOMIC DNA]</scope>
    <source>
        <strain evidence="2">cv. AL8/78</strain>
    </source>
</reference>
<dbReference type="Proteomes" id="UP000015105">
    <property type="component" value="Chromosome 2D"/>
</dbReference>
<dbReference type="EnsemblPlants" id="AET2Gv20357100.3">
    <property type="protein sequence ID" value="AET2Gv20357100.3"/>
    <property type="gene ID" value="AET2Gv20357100"/>
</dbReference>
<dbReference type="Gramene" id="AET2Gv20357100.3">
    <property type="protein sequence ID" value="AET2Gv20357100.3"/>
    <property type="gene ID" value="AET2Gv20357100"/>
</dbReference>
<reference evidence="1" key="5">
    <citation type="journal article" date="2021" name="G3 (Bethesda)">
        <title>Aegilops tauschii genome assembly Aet v5.0 features greater sequence contiguity and improved annotation.</title>
        <authorList>
            <person name="Wang L."/>
            <person name="Zhu T."/>
            <person name="Rodriguez J.C."/>
            <person name="Deal K.R."/>
            <person name="Dubcovsky J."/>
            <person name="McGuire P.E."/>
            <person name="Lux T."/>
            <person name="Spannagl M."/>
            <person name="Mayer K.F.X."/>
            <person name="Baldrich P."/>
            <person name="Meyers B.C."/>
            <person name="Huo N."/>
            <person name="Gu Y.Q."/>
            <person name="Zhou H."/>
            <person name="Devos K.M."/>
            <person name="Bennetzen J.L."/>
            <person name="Unver T."/>
            <person name="Budak H."/>
            <person name="Gulick P.J."/>
            <person name="Galiba G."/>
            <person name="Kalapos B."/>
            <person name="Nelson D.R."/>
            <person name="Li P."/>
            <person name="You F.M."/>
            <person name="Luo M.C."/>
            <person name="Dvorak J."/>
        </authorList>
    </citation>
    <scope>NUCLEOTIDE SEQUENCE [LARGE SCALE GENOMIC DNA]</scope>
    <source>
        <strain evidence="1">cv. AL8/78</strain>
    </source>
</reference>
<proteinExistence type="predicted"/>